<comment type="caution">
    <text evidence="10">The sequence shown here is derived from an EMBL/GenBank/DDBJ whole genome shotgun (WGS) entry which is preliminary data.</text>
</comment>
<name>A0ABS4DWI1_9HYPH</name>
<keyword evidence="5 7" id="KW-0472">Membrane</keyword>
<sequence>MFLETVKLALRAITRNLLRSFLTVLGVVIGVAAVIAMVTIGNGTTAQVTAQISKLGTNMLFVRPGQFGPGRASTDAKKFSERDVDAIRNQVAGLQAVAGVDQSTATAIFSGQSHSTSVVGTVSDYLIAQNWTIGEGRGFSSSEDRGAQAVCMLGATVRQELFGSTPPLGKSVRVGAVACTVIGLLEKKGQSGMGNDQDDVILMPLKVFQRRIGGSNTIPSIVLSARDGVSTQKIQASVERLLRERRKIVAGRKDDFSVNDMTQMASTLTGTTTLMTGLLSAVAAVSLLVGGIGIMNIMLVSVTERTREIGTRLAIGALEGQVLMQFLVEAVTLSVFGGVVGILLGLALAYGATSLMHLPFVTSPSIILIAFLFSAAIGMVFGYFPARSAARLNPIDALRHE</sequence>
<evidence type="ECO:0000259" key="8">
    <source>
        <dbReference type="Pfam" id="PF02687"/>
    </source>
</evidence>
<evidence type="ECO:0000256" key="5">
    <source>
        <dbReference type="ARBA" id="ARBA00023136"/>
    </source>
</evidence>
<comment type="subcellular location">
    <subcellularLocation>
        <location evidence="1">Cell membrane</location>
        <topology evidence="1">Multi-pass membrane protein</topology>
    </subcellularLocation>
</comment>
<feature type="domain" description="MacB-like periplasmic core" evidence="9">
    <location>
        <begin position="20"/>
        <end position="240"/>
    </location>
</feature>
<comment type="similarity">
    <text evidence="6">Belongs to the ABC-4 integral membrane protein family.</text>
</comment>
<keyword evidence="4 7" id="KW-1133">Transmembrane helix</keyword>
<protein>
    <submittedName>
        <fullName evidence="10">ABC transport system permease protein</fullName>
    </submittedName>
</protein>
<dbReference type="Pfam" id="PF12704">
    <property type="entry name" value="MacB_PCD"/>
    <property type="match status" value="1"/>
</dbReference>
<evidence type="ECO:0000256" key="2">
    <source>
        <dbReference type="ARBA" id="ARBA00022475"/>
    </source>
</evidence>
<gene>
    <name evidence="10" type="ORF">J2Z17_001480</name>
</gene>
<feature type="transmembrane region" description="Helical" evidence="7">
    <location>
        <begin position="364"/>
        <end position="384"/>
    </location>
</feature>
<proteinExistence type="inferred from homology"/>
<dbReference type="Pfam" id="PF02687">
    <property type="entry name" value="FtsX"/>
    <property type="match status" value="1"/>
</dbReference>
<evidence type="ECO:0000256" key="4">
    <source>
        <dbReference type="ARBA" id="ARBA00022989"/>
    </source>
</evidence>
<evidence type="ECO:0000256" key="3">
    <source>
        <dbReference type="ARBA" id="ARBA00022692"/>
    </source>
</evidence>
<dbReference type="InterPro" id="IPR025857">
    <property type="entry name" value="MacB_PCD"/>
</dbReference>
<keyword evidence="11" id="KW-1185">Reference proteome</keyword>
<dbReference type="Proteomes" id="UP000759443">
    <property type="component" value="Unassembled WGS sequence"/>
</dbReference>
<evidence type="ECO:0000313" key="10">
    <source>
        <dbReference type="EMBL" id="MBP1850059.1"/>
    </source>
</evidence>
<feature type="transmembrane region" description="Helical" evidence="7">
    <location>
        <begin position="278"/>
        <end position="302"/>
    </location>
</feature>
<dbReference type="PANTHER" id="PTHR30572:SF4">
    <property type="entry name" value="ABC TRANSPORTER PERMEASE YTRF"/>
    <property type="match status" value="1"/>
</dbReference>
<reference evidence="10 11" key="1">
    <citation type="submission" date="2021-03" db="EMBL/GenBank/DDBJ databases">
        <title>Genomic Encyclopedia of Type Strains, Phase IV (KMG-IV): sequencing the most valuable type-strain genomes for metagenomic binning, comparative biology and taxonomic classification.</title>
        <authorList>
            <person name="Goeker M."/>
        </authorList>
    </citation>
    <scope>NUCLEOTIDE SEQUENCE [LARGE SCALE GENOMIC DNA]</scope>
    <source>
        <strain evidence="10 11">DSM 21600</strain>
    </source>
</reference>
<dbReference type="RefSeq" id="WP_209943631.1">
    <property type="nucleotide sequence ID" value="NZ_JAGGJU010000003.1"/>
</dbReference>
<evidence type="ECO:0000256" key="6">
    <source>
        <dbReference type="ARBA" id="ARBA00038076"/>
    </source>
</evidence>
<evidence type="ECO:0000259" key="9">
    <source>
        <dbReference type="Pfam" id="PF12704"/>
    </source>
</evidence>
<keyword evidence="2" id="KW-1003">Cell membrane</keyword>
<evidence type="ECO:0000313" key="11">
    <source>
        <dbReference type="Proteomes" id="UP000759443"/>
    </source>
</evidence>
<dbReference type="PANTHER" id="PTHR30572">
    <property type="entry name" value="MEMBRANE COMPONENT OF TRANSPORTER-RELATED"/>
    <property type="match status" value="1"/>
</dbReference>
<evidence type="ECO:0000256" key="7">
    <source>
        <dbReference type="SAM" id="Phobius"/>
    </source>
</evidence>
<dbReference type="InterPro" id="IPR050250">
    <property type="entry name" value="Macrolide_Exporter_MacB"/>
</dbReference>
<dbReference type="InterPro" id="IPR003838">
    <property type="entry name" value="ABC3_permease_C"/>
</dbReference>
<dbReference type="EMBL" id="JAGGJU010000003">
    <property type="protein sequence ID" value="MBP1850059.1"/>
    <property type="molecule type" value="Genomic_DNA"/>
</dbReference>
<organism evidence="10 11">
    <name type="scientific">Rhizobium halophytocola</name>
    <dbReference type="NCBI Taxonomy" id="735519"/>
    <lineage>
        <taxon>Bacteria</taxon>
        <taxon>Pseudomonadati</taxon>
        <taxon>Pseudomonadota</taxon>
        <taxon>Alphaproteobacteria</taxon>
        <taxon>Hyphomicrobiales</taxon>
        <taxon>Rhizobiaceae</taxon>
        <taxon>Rhizobium/Agrobacterium group</taxon>
        <taxon>Rhizobium</taxon>
    </lineage>
</organism>
<feature type="transmembrane region" description="Helical" evidence="7">
    <location>
        <begin position="21"/>
        <end position="41"/>
    </location>
</feature>
<accession>A0ABS4DWI1</accession>
<keyword evidence="3 7" id="KW-0812">Transmembrane</keyword>
<evidence type="ECO:0000256" key="1">
    <source>
        <dbReference type="ARBA" id="ARBA00004651"/>
    </source>
</evidence>
<feature type="transmembrane region" description="Helical" evidence="7">
    <location>
        <begin position="323"/>
        <end position="352"/>
    </location>
</feature>
<feature type="domain" description="ABC3 transporter permease C-terminal" evidence="8">
    <location>
        <begin position="281"/>
        <end position="394"/>
    </location>
</feature>